<dbReference type="GO" id="GO:0004519">
    <property type="term" value="F:endonuclease activity"/>
    <property type="evidence" value="ECO:0007669"/>
    <property type="project" value="UniProtKB-KW"/>
</dbReference>
<protein>
    <submittedName>
        <fullName evidence="3">HNH endonuclease</fullName>
    </submittedName>
</protein>
<dbReference type="SMART" id="SM00507">
    <property type="entry name" value="HNHc"/>
    <property type="match status" value="1"/>
</dbReference>
<feature type="compositionally biased region" description="Basic and acidic residues" evidence="1">
    <location>
        <begin position="353"/>
        <end position="366"/>
    </location>
</feature>
<evidence type="ECO:0000313" key="4">
    <source>
        <dbReference type="Proteomes" id="UP001605990"/>
    </source>
</evidence>
<feature type="domain" description="HNH nuclease" evidence="2">
    <location>
        <begin position="244"/>
        <end position="306"/>
    </location>
</feature>
<keyword evidence="3" id="KW-0255">Endonuclease</keyword>
<dbReference type="InterPro" id="IPR002711">
    <property type="entry name" value="HNH"/>
</dbReference>
<dbReference type="Pfam" id="PF26345">
    <property type="entry name" value="ScoMcrA_N"/>
    <property type="match status" value="1"/>
</dbReference>
<dbReference type="Proteomes" id="UP001605990">
    <property type="component" value="Unassembled WGS sequence"/>
</dbReference>
<keyword evidence="4" id="KW-1185">Reference proteome</keyword>
<comment type="caution">
    <text evidence="3">The sequence shown here is derived from an EMBL/GenBank/DDBJ whole genome shotgun (WGS) entry which is preliminary data.</text>
</comment>
<sequence length="366" mass="41304">MRKGAISRGGVLKAVAEYDELGRDRFLSKYGYKPATGYLLLHEGRTYDSKAIAGVAHKFDQGRALKPDELIGGRSHAARWLARLGFVIRSSRSPDWTRDEIILACDLAMANGWKRLEFDDPRVVELSALLQTMPIHPEELRNELFRNPNGVARKTVDITSRHPDYQGKPTNGNALDVEVMNDFLARPTEMMEVAQRIREGLDTGDLQDLPSDAEEEDDYSAPEGRLLFRRHKSRERDKRLRKRKIDAVLRQGRRLACEACDFDFEVTYGPRGAGYIECHHIVPLHEAGEGRTKLSDLALICANCHRMIHRRAPWPTPSDLRVLIQKSRDGAASIPSQQAPEPSRSGQSLAALRAEREQAKTSQHPE</sequence>
<keyword evidence="3" id="KW-0540">Nuclease</keyword>
<feature type="compositionally biased region" description="Polar residues" evidence="1">
    <location>
        <begin position="334"/>
        <end position="348"/>
    </location>
</feature>
<name>A0ABW7E5A7_STRRO</name>
<reference evidence="3 4" key="1">
    <citation type="submission" date="2024-10" db="EMBL/GenBank/DDBJ databases">
        <title>Draft genome assembly of a novel steroid transforming actinomycete isolated from African clawed frog Xenopus laevis.</title>
        <authorList>
            <person name="Bragin E."/>
            <person name="Kollerov V."/>
            <person name="Donova M.V."/>
        </authorList>
    </citation>
    <scope>NUCLEOTIDE SEQUENCE [LARGE SCALE GENOMIC DNA]</scope>
    <source>
        <strain evidence="3 4">MTOC-St3</strain>
    </source>
</reference>
<feature type="region of interest" description="Disordered" evidence="1">
    <location>
        <begin position="325"/>
        <end position="366"/>
    </location>
</feature>
<evidence type="ECO:0000256" key="1">
    <source>
        <dbReference type="SAM" id="MobiDB-lite"/>
    </source>
</evidence>
<dbReference type="CDD" id="cd00085">
    <property type="entry name" value="HNHc"/>
    <property type="match status" value="1"/>
</dbReference>
<accession>A0ABW7E5A7</accession>
<evidence type="ECO:0000313" key="3">
    <source>
        <dbReference type="EMBL" id="MFG6297892.1"/>
    </source>
</evidence>
<gene>
    <name evidence="3" type="ORF">ACGU38_21300</name>
</gene>
<dbReference type="InterPro" id="IPR058807">
    <property type="entry name" value="ScoMcrA_N"/>
</dbReference>
<organism evidence="3 4">
    <name type="scientific">Streptomyces rochei</name>
    <name type="common">Streptomyces parvullus</name>
    <dbReference type="NCBI Taxonomy" id="1928"/>
    <lineage>
        <taxon>Bacteria</taxon>
        <taxon>Bacillati</taxon>
        <taxon>Actinomycetota</taxon>
        <taxon>Actinomycetes</taxon>
        <taxon>Kitasatosporales</taxon>
        <taxon>Streptomycetaceae</taxon>
        <taxon>Streptomyces</taxon>
        <taxon>Streptomyces rochei group</taxon>
    </lineage>
</organism>
<evidence type="ECO:0000259" key="2">
    <source>
        <dbReference type="SMART" id="SM00507"/>
    </source>
</evidence>
<dbReference type="Pfam" id="PF01844">
    <property type="entry name" value="HNH"/>
    <property type="match status" value="1"/>
</dbReference>
<dbReference type="RefSeq" id="WP_394394589.1">
    <property type="nucleotide sequence ID" value="NZ_JBIENY010000301.1"/>
</dbReference>
<keyword evidence="3" id="KW-0378">Hydrolase</keyword>
<dbReference type="Gene3D" id="1.10.30.50">
    <property type="match status" value="1"/>
</dbReference>
<proteinExistence type="predicted"/>
<dbReference type="InterPro" id="IPR003615">
    <property type="entry name" value="HNH_nuc"/>
</dbReference>
<dbReference type="EMBL" id="JBIENY010000301">
    <property type="protein sequence ID" value="MFG6297892.1"/>
    <property type="molecule type" value="Genomic_DNA"/>
</dbReference>